<dbReference type="InterPro" id="IPR012348">
    <property type="entry name" value="RNR-like"/>
</dbReference>
<proteinExistence type="predicted"/>
<name>A0AAT9GMW8_9CREN</name>
<dbReference type="Gene3D" id="1.10.620.20">
    <property type="entry name" value="Ribonucleotide Reductase, subunit A"/>
    <property type="match status" value="1"/>
</dbReference>
<dbReference type="RefSeq" id="WP_369610368.1">
    <property type="nucleotide sequence ID" value="NZ_AP031322.1"/>
</dbReference>
<dbReference type="GeneID" id="92352996"/>
<dbReference type="SUPFAM" id="SSF47240">
    <property type="entry name" value="Ferritin-like"/>
    <property type="match status" value="1"/>
</dbReference>
<dbReference type="GO" id="GO:0016491">
    <property type="term" value="F:oxidoreductase activity"/>
    <property type="evidence" value="ECO:0007669"/>
    <property type="project" value="InterPro"/>
</dbReference>
<accession>A0AAT9GMW8</accession>
<reference evidence="1" key="1">
    <citation type="submission" date="2024-03" db="EMBL/GenBank/DDBJ databases">
        <title>Complete genome sequence of Sulfurisphaera javensis strain KD-1.</title>
        <authorList>
            <person name="Sakai H."/>
            <person name="Nur N."/>
            <person name="Suwanto A."/>
            <person name="Kurosawa N."/>
        </authorList>
    </citation>
    <scope>NUCLEOTIDE SEQUENCE</scope>
    <source>
        <strain evidence="1">KD-1</strain>
    </source>
</reference>
<sequence length="214" mass="25451">MDKNWFSTPQEIREGIKYLSAHFYPVNLMERWKILKKFSFEKAKIITNYSLQQVIEEIEHFDFFKEYFKEDPLTTVRLPDSYIKLFDGLVEDFQNEKWKDNVATRFHMITEGVLATVGLKILNETSKKYNLIEFNEGIKRIIEDEARHVNFGFSLIEDKEYAVRRIEELFPLAIQIIKDGKDKIELLGYKIDDLISLMNELKNARINKILSRTN</sequence>
<dbReference type="EMBL" id="AP031322">
    <property type="protein sequence ID" value="BFH72119.1"/>
    <property type="molecule type" value="Genomic_DNA"/>
</dbReference>
<protein>
    <submittedName>
        <fullName evidence="1">Uncharacterized protein</fullName>
    </submittedName>
</protein>
<evidence type="ECO:0000313" key="1">
    <source>
        <dbReference type="EMBL" id="BFH72119.1"/>
    </source>
</evidence>
<dbReference type="AlphaFoldDB" id="A0AAT9GMW8"/>
<gene>
    <name evidence="1" type="ORF">SJAV_00630</name>
</gene>
<organism evidence="1">
    <name type="scientific">Sulfurisphaera javensis</name>
    <dbReference type="NCBI Taxonomy" id="2049879"/>
    <lineage>
        <taxon>Archaea</taxon>
        <taxon>Thermoproteota</taxon>
        <taxon>Thermoprotei</taxon>
        <taxon>Sulfolobales</taxon>
        <taxon>Sulfolobaceae</taxon>
        <taxon>Sulfurisphaera</taxon>
    </lineage>
</organism>
<dbReference type="InterPro" id="IPR009078">
    <property type="entry name" value="Ferritin-like_SF"/>
</dbReference>
<dbReference type="KEGG" id="sjv:SJAV_00630"/>